<keyword evidence="2" id="KW-0614">Plasmid</keyword>
<dbReference type="RefSeq" id="WP_369153533.1">
    <property type="nucleotide sequence ID" value="NZ_CP163430.1"/>
</dbReference>
<dbReference type="SFLD" id="SFLDS00005">
    <property type="entry name" value="Isoprenoid_Synthase_Type_I"/>
    <property type="match status" value="1"/>
</dbReference>
<dbReference type="AlphaFoldDB" id="A0AB39LW50"/>
<reference evidence="2" key="1">
    <citation type="submission" date="2024-07" db="EMBL/GenBank/DDBJ databases">
        <authorList>
            <person name="Yu S.T."/>
        </authorList>
    </citation>
    <scope>NUCLEOTIDE SEQUENCE</scope>
    <source>
        <strain evidence="2">R02</strain>
        <plasmid evidence="2">unnamed1</plasmid>
    </source>
</reference>
<dbReference type="InterPro" id="IPR034686">
    <property type="entry name" value="Terpene_cyclase-like_2"/>
</dbReference>
<dbReference type="GO" id="GO:0010333">
    <property type="term" value="F:terpene synthase activity"/>
    <property type="evidence" value="ECO:0007669"/>
    <property type="project" value="InterPro"/>
</dbReference>
<dbReference type="Pfam" id="PF19086">
    <property type="entry name" value="Terpene_syn_C_2"/>
    <property type="match status" value="1"/>
</dbReference>
<geneLocation type="plasmid" evidence="2">
    <name>unnamed1</name>
</geneLocation>
<gene>
    <name evidence="2" type="ORF">AB5J57_33675</name>
</gene>
<evidence type="ECO:0000256" key="1">
    <source>
        <dbReference type="ARBA" id="ARBA00023239"/>
    </source>
</evidence>
<dbReference type="EMBL" id="CP163430">
    <property type="protein sequence ID" value="XDP98455.1"/>
    <property type="molecule type" value="Genomic_DNA"/>
</dbReference>
<dbReference type="SUPFAM" id="SSF48576">
    <property type="entry name" value="Terpenoid synthases"/>
    <property type="match status" value="1"/>
</dbReference>
<name>A0AB39LW50_9ACTN</name>
<keyword evidence="1" id="KW-0456">Lyase</keyword>
<dbReference type="Gene3D" id="1.10.600.10">
    <property type="entry name" value="Farnesyl Diphosphate Synthase"/>
    <property type="match status" value="1"/>
</dbReference>
<accession>A0AB39LW50</accession>
<protein>
    <recommendedName>
        <fullName evidence="3">Terpene synthase</fullName>
    </recommendedName>
</protein>
<proteinExistence type="predicted"/>
<dbReference type="InterPro" id="IPR008949">
    <property type="entry name" value="Isoprenoid_synthase_dom_sf"/>
</dbReference>
<evidence type="ECO:0008006" key="3">
    <source>
        <dbReference type="Google" id="ProtNLM"/>
    </source>
</evidence>
<evidence type="ECO:0000313" key="2">
    <source>
        <dbReference type="EMBL" id="XDP98455.1"/>
    </source>
</evidence>
<sequence length="344" mass="38191">MCGDFKHNAATSATGVSLPYEVRVNPHLEVSRDECEAWARDMGMLRTSPAAPGTIWKPDRFRRIAVPELAAKISPDANETDLVLIQQALVWIFAYDDYFTSAYKKSRDLRGGWSYAHRLCTFIHPDPERFVPEPGDAVERGLADLWPRLAKGRSLYWRREFSQAIHAFITGAALELENICDDRVPDLIDFIRLRRQTFAGGTGACFAAMATGAEIPEALRETEVVASLLDAFIDVMALGNEAVSYDMEINEEGEINNLMLVLRGIFGGGLDQVHKIATDIIADRVAHFDHSVAVKLPRFAADTGLSAADLAQMRAWVRGAQSYLSGLYDWYDSTARYGGDFHAA</sequence>
<organism evidence="2">
    <name type="scientific">Streptomyces sp. R02</name>
    <dbReference type="NCBI Taxonomy" id="3238623"/>
    <lineage>
        <taxon>Bacteria</taxon>
        <taxon>Bacillati</taxon>
        <taxon>Actinomycetota</taxon>
        <taxon>Actinomycetes</taxon>
        <taxon>Kitasatosporales</taxon>
        <taxon>Streptomycetaceae</taxon>
        <taxon>Streptomyces</taxon>
    </lineage>
</organism>
<dbReference type="SFLD" id="SFLDG01020">
    <property type="entry name" value="Terpene_Cyclase_Like_2"/>
    <property type="match status" value="1"/>
</dbReference>